<dbReference type="OrthoDB" id="288089at2"/>
<dbReference type="InterPro" id="IPR023393">
    <property type="entry name" value="START-like_dom_sf"/>
</dbReference>
<accession>A0A316A6G5</accession>
<dbReference type="RefSeq" id="WP_109774777.1">
    <property type="nucleotide sequence ID" value="NZ_QGDQ01000014.1"/>
</dbReference>
<dbReference type="PIRSF" id="PIRSF017371">
    <property type="entry name" value="UCP017371"/>
    <property type="match status" value="1"/>
</dbReference>
<reference evidence="1 2" key="1">
    <citation type="submission" date="2018-03" db="EMBL/GenBank/DDBJ databases">
        <title>Genomic Encyclopedia of Archaeal and Bacterial Type Strains, Phase II (KMG-II): from individual species to whole genera.</title>
        <authorList>
            <person name="Goeker M."/>
        </authorList>
    </citation>
    <scope>NUCLEOTIDE SEQUENCE [LARGE SCALE GENOMIC DNA]</scope>
    <source>
        <strain evidence="1 2">DSM 44889</strain>
    </source>
</reference>
<name>A0A316A6G5_9ACTN</name>
<dbReference type="AlphaFoldDB" id="A0A316A6G5"/>
<dbReference type="EMBL" id="QGDQ01000014">
    <property type="protein sequence ID" value="PWJ53163.1"/>
    <property type="molecule type" value="Genomic_DNA"/>
</dbReference>
<dbReference type="Proteomes" id="UP000245469">
    <property type="component" value="Unassembled WGS sequence"/>
</dbReference>
<protein>
    <submittedName>
        <fullName evidence="1">Polyketide cyclase/dehydrase/lipid transport protein</fullName>
    </submittedName>
</protein>
<sequence length="148" mass="16153">MSPRVTASSEHTAAVPAHQLRTALADYTGARREAMPEAYSQYRVEAGGTGAGTTVGWRFQATKSRVREQLVEVTEEEDGTLVERDTRSSMVTRWTVVPSGKRSCTVTTTTTWDGASGVKGFFERTFAPLGLKRVNTELVANLERALQG</sequence>
<dbReference type="InterPro" id="IPR014488">
    <property type="entry name" value="UCP017371"/>
</dbReference>
<dbReference type="InterPro" id="IPR019587">
    <property type="entry name" value="Polyketide_cyclase/dehydratase"/>
</dbReference>
<dbReference type="SUPFAM" id="SSF55961">
    <property type="entry name" value="Bet v1-like"/>
    <property type="match status" value="1"/>
</dbReference>
<evidence type="ECO:0000313" key="1">
    <source>
        <dbReference type="EMBL" id="PWJ53163.1"/>
    </source>
</evidence>
<dbReference type="Pfam" id="PF10604">
    <property type="entry name" value="Polyketide_cyc2"/>
    <property type="match status" value="1"/>
</dbReference>
<dbReference type="Gene3D" id="3.30.530.20">
    <property type="match status" value="1"/>
</dbReference>
<gene>
    <name evidence="1" type="ORF">BXY45_11458</name>
</gene>
<organism evidence="1 2">
    <name type="scientific">Quadrisphaera granulorum</name>
    <dbReference type="NCBI Taxonomy" id="317664"/>
    <lineage>
        <taxon>Bacteria</taxon>
        <taxon>Bacillati</taxon>
        <taxon>Actinomycetota</taxon>
        <taxon>Actinomycetes</taxon>
        <taxon>Kineosporiales</taxon>
        <taxon>Kineosporiaceae</taxon>
        <taxon>Quadrisphaera</taxon>
    </lineage>
</organism>
<proteinExistence type="predicted"/>
<comment type="caution">
    <text evidence="1">The sequence shown here is derived from an EMBL/GenBank/DDBJ whole genome shotgun (WGS) entry which is preliminary data.</text>
</comment>
<evidence type="ECO:0000313" key="2">
    <source>
        <dbReference type="Proteomes" id="UP000245469"/>
    </source>
</evidence>
<keyword evidence="2" id="KW-1185">Reference proteome</keyword>